<evidence type="ECO:0000259" key="1">
    <source>
        <dbReference type="Pfam" id="PF19789"/>
    </source>
</evidence>
<evidence type="ECO:0000313" key="2">
    <source>
        <dbReference type="EMBL" id="DAE00975.1"/>
    </source>
</evidence>
<sequence>MSLFTDGCYQCAPAEALIAKVLAGRCTMHYTRVAVGNGSIPEGSTPATMTEPAGYVMDAKISGVTNPVDGECQVTAQITSDEVAEDFSATGLLLYAEDPDLGEVPYTYLVLEAAPEPIKSKTSTVGKIAIFELVAAVGAVDNVTADIDLETLVTVEKVSEMIAAHNVDEEAHPDIRQIAQDALDQVEALTHTISTIPTQNGSLTYTGSPQSPSWNGYDPATLTLGGTTEATDAGTYTATFTPKDDYQWADGTKEPKSVQWSIGRANIASVPTQTGSLIYNGSAQSPTWSGYDASKMTLGGTTSGTNAGSYAATFTPKANYQWTDGATTAKEATWTIGRATVSTLPSQSGSLTYTGSAQSPTWANYDTTKLTIGGATSGTNAGTYTATFTPTSNYQWDGGGIGPQSANWSIGKAAGSLTLNRSSLTLNNATRTGTITVTRPGDGAITASSNSTGIATVSVSGNTVTVTAVAYGSATITVNVAEGTNHTAPSSKTCSVTVNLFSDTLNSNTWAAIKAASDAGDAANVWSVGDTKNIRLNGAVGNFTFSNLSIDAFILGFNHNSSKEGGKRIHFAIGKISGNMVALCDNQYNSNQNNNGYFNMNPNNSNSGGWKNSYMRTTLLGNSGTPTSPRSGSLMAALPSDLRAVMKSVTKYTDNVGNDTGHTASNVTATTDYLWLMSEYEVQGGQSYANSYEKNSQAQYEYFKAGNSKIAYRHSSTGSAVWWWLRSPFYDCNNSFCYVNTGGGHHDYYAYYSAGVLPGFAA</sequence>
<organism evidence="2">
    <name type="scientific">Siphoviridae sp. ctNwR4</name>
    <dbReference type="NCBI Taxonomy" id="2825474"/>
    <lineage>
        <taxon>Viruses</taxon>
        <taxon>Duplodnaviria</taxon>
        <taxon>Heunggongvirae</taxon>
        <taxon>Uroviricota</taxon>
        <taxon>Caudoviricetes</taxon>
    </lineage>
</organism>
<dbReference type="Pfam" id="PF19789">
    <property type="entry name" value="DUF6273"/>
    <property type="match status" value="1"/>
</dbReference>
<protein>
    <submittedName>
        <fullName evidence="2">Tail-collar fiber protein</fullName>
    </submittedName>
</protein>
<name>A0A8S5P1L5_9CAUD</name>
<accession>A0A8S5P1L5</accession>
<reference evidence="2" key="1">
    <citation type="journal article" date="2021" name="Proc. Natl. Acad. Sci. U.S.A.">
        <title>A Catalog of Tens of Thousands of Viruses from Human Metagenomes Reveals Hidden Associations with Chronic Diseases.</title>
        <authorList>
            <person name="Tisza M.J."/>
            <person name="Buck C.B."/>
        </authorList>
    </citation>
    <scope>NUCLEOTIDE SEQUENCE</scope>
    <source>
        <strain evidence="2">CtNwR4</strain>
    </source>
</reference>
<feature type="domain" description="DUF6273" evidence="1">
    <location>
        <begin position="600"/>
        <end position="760"/>
    </location>
</feature>
<dbReference type="EMBL" id="BK015315">
    <property type="protein sequence ID" value="DAE00975.1"/>
    <property type="molecule type" value="Genomic_DNA"/>
</dbReference>
<dbReference type="InterPro" id="IPR046240">
    <property type="entry name" value="DUF6273"/>
</dbReference>
<dbReference type="Gene3D" id="2.60.40.1080">
    <property type="match status" value="1"/>
</dbReference>
<proteinExistence type="predicted"/>